<evidence type="ECO:0000313" key="2">
    <source>
        <dbReference type="EMBL" id="RNI29429.1"/>
    </source>
</evidence>
<keyword evidence="3" id="KW-1185">Reference proteome</keyword>
<comment type="caution">
    <text evidence="2">The sequence shown here is derived from an EMBL/GenBank/DDBJ whole genome shotgun (WGS) entry which is preliminary data.</text>
</comment>
<proteinExistence type="predicted"/>
<organism evidence="2 3">
    <name type="scientific">Rufibacter immobilis</name>
    <dbReference type="NCBI Taxonomy" id="1348778"/>
    <lineage>
        <taxon>Bacteria</taxon>
        <taxon>Pseudomonadati</taxon>
        <taxon>Bacteroidota</taxon>
        <taxon>Cytophagia</taxon>
        <taxon>Cytophagales</taxon>
        <taxon>Hymenobacteraceae</taxon>
        <taxon>Rufibacter</taxon>
    </lineage>
</organism>
<dbReference type="Proteomes" id="UP000271010">
    <property type="component" value="Unassembled WGS sequence"/>
</dbReference>
<feature type="transmembrane region" description="Helical" evidence="1">
    <location>
        <begin position="41"/>
        <end position="62"/>
    </location>
</feature>
<reference evidence="2 3" key="1">
    <citation type="submission" date="2018-11" db="EMBL/GenBank/DDBJ databases">
        <title>Rufibacter latericius sp. nov., isolated from water in Baiyang Lake.</title>
        <authorList>
            <person name="Yang Y."/>
        </authorList>
    </citation>
    <scope>NUCLEOTIDE SEQUENCE [LARGE SCALE GENOMIC DNA]</scope>
    <source>
        <strain evidence="2 3">MCC P1</strain>
    </source>
</reference>
<evidence type="ECO:0000313" key="3">
    <source>
        <dbReference type="Proteomes" id="UP000271010"/>
    </source>
</evidence>
<name>A0A3M9MV95_9BACT</name>
<evidence type="ECO:0000256" key="1">
    <source>
        <dbReference type="SAM" id="Phobius"/>
    </source>
</evidence>
<accession>A0A3M9MV95</accession>
<keyword evidence="1" id="KW-0472">Membrane</keyword>
<feature type="transmembrane region" description="Helical" evidence="1">
    <location>
        <begin position="7"/>
        <end position="26"/>
    </location>
</feature>
<dbReference type="AlphaFoldDB" id="A0A3M9MV95"/>
<keyword evidence="1" id="KW-1133">Transmembrane helix</keyword>
<gene>
    <name evidence="2" type="ORF">EFA69_07655</name>
</gene>
<dbReference type="EMBL" id="RJJE01000009">
    <property type="protein sequence ID" value="RNI29429.1"/>
    <property type="molecule type" value="Genomic_DNA"/>
</dbReference>
<protein>
    <submittedName>
        <fullName evidence="2">Uncharacterized protein</fullName>
    </submittedName>
</protein>
<keyword evidence="1" id="KW-0812">Transmembrane</keyword>
<feature type="transmembrane region" description="Helical" evidence="1">
    <location>
        <begin position="74"/>
        <end position="99"/>
    </location>
</feature>
<sequence length="108" mass="13090">MVDLTIVVLWMAFGISFNLKVYYHFLLFKKKKSLNITLFDIYFNPFSLLYSKLFIFFPFYLFKSEEVEIEYKRLRRLIIVYSWISFSCFIILAGIALYLENYVYNGSH</sequence>